<evidence type="ECO:0000256" key="1">
    <source>
        <dbReference type="ARBA" id="ARBA00004323"/>
    </source>
</evidence>
<dbReference type="GO" id="GO:0000139">
    <property type="term" value="C:Golgi membrane"/>
    <property type="evidence" value="ECO:0007669"/>
    <property type="project" value="UniProtKB-SubCell"/>
</dbReference>
<evidence type="ECO:0000256" key="8">
    <source>
        <dbReference type="ARBA" id="ARBA00023180"/>
    </source>
</evidence>
<dbReference type="InterPro" id="IPR007734">
    <property type="entry name" value="Heparan_SO4_2-O-STrfase"/>
</dbReference>
<dbReference type="PANTHER" id="PTHR12129">
    <property type="entry name" value="HEPARAN SULFATE 2-O-SULFOTRANSFERASE"/>
    <property type="match status" value="1"/>
</dbReference>
<feature type="compositionally biased region" description="Basic and acidic residues" evidence="9">
    <location>
        <begin position="114"/>
        <end position="127"/>
    </location>
</feature>
<keyword evidence="3" id="KW-0812">Transmembrane</keyword>
<keyword evidence="6" id="KW-0333">Golgi apparatus</keyword>
<keyword evidence="4" id="KW-0735">Signal-anchor</keyword>
<organism evidence="10 11">
    <name type="scientific">Ridgeia piscesae</name>
    <name type="common">Tubeworm</name>
    <dbReference type="NCBI Taxonomy" id="27915"/>
    <lineage>
        <taxon>Eukaryota</taxon>
        <taxon>Metazoa</taxon>
        <taxon>Spiralia</taxon>
        <taxon>Lophotrochozoa</taxon>
        <taxon>Annelida</taxon>
        <taxon>Polychaeta</taxon>
        <taxon>Sedentaria</taxon>
        <taxon>Canalipalpata</taxon>
        <taxon>Sabellida</taxon>
        <taxon>Siboglinidae</taxon>
        <taxon>Ridgeia</taxon>
    </lineage>
</organism>
<keyword evidence="5" id="KW-1133">Transmembrane helix</keyword>
<dbReference type="PANTHER" id="PTHR12129:SF15">
    <property type="entry name" value="URONYL 2-SULFOTRANSFERASE"/>
    <property type="match status" value="1"/>
</dbReference>
<dbReference type="GO" id="GO:0008146">
    <property type="term" value="F:sulfotransferase activity"/>
    <property type="evidence" value="ECO:0007669"/>
    <property type="project" value="InterPro"/>
</dbReference>
<evidence type="ECO:0000256" key="4">
    <source>
        <dbReference type="ARBA" id="ARBA00022968"/>
    </source>
</evidence>
<dbReference type="EMBL" id="JAODUO010000930">
    <property type="protein sequence ID" value="KAK2172772.1"/>
    <property type="molecule type" value="Genomic_DNA"/>
</dbReference>
<accession>A0AAD9KKD8</accession>
<evidence type="ECO:0000256" key="2">
    <source>
        <dbReference type="ARBA" id="ARBA00022679"/>
    </source>
</evidence>
<comment type="subcellular location">
    <subcellularLocation>
        <location evidence="1">Golgi apparatus membrane</location>
        <topology evidence="1">Single-pass type II membrane protein</topology>
    </subcellularLocation>
</comment>
<protein>
    <submittedName>
        <fullName evidence="10">Uncharacterized protein</fullName>
    </submittedName>
</protein>
<proteinExistence type="predicted"/>
<evidence type="ECO:0000256" key="7">
    <source>
        <dbReference type="ARBA" id="ARBA00023136"/>
    </source>
</evidence>
<keyword evidence="11" id="KW-1185">Reference proteome</keyword>
<evidence type="ECO:0000313" key="11">
    <source>
        <dbReference type="Proteomes" id="UP001209878"/>
    </source>
</evidence>
<reference evidence="10" key="1">
    <citation type="journal article" date="2023" name="Mol. Biol. Evol.">
        <title>Third-Generation Sequencing Reveals the Adaptive Role of the Epigenome in Three Deep-Sea Polychaetes.</title>
        <authorList>
            <person name="Perez M."/>
            <person name="Aroh O."/>
            <person name="Sun Y."/>
            <person name="Lan Y."/>
            <person name="Juniper S.K."/>
            <person name="Young C.R."/>
            <person name="Angers B."/>
            <person name="Qian P.Y."/>
        </authorList>
    </citation>
    <scope>NUCLEOTIDE SEQUENCE</scope>
    <source>
        <strain evidence="10">R07B-5</strain>
    </source>
</reference>
<sequence>MEVLETVLPQFFTNATQTFKANGGTLQQMYKTVHKNEVSAATHRKLKIHLRLEYDFYYFVKQRFYNLLSRIRVLRKQRDLHRQLTDWWSPGKPDDPQLPVLGSRNDASNILSQDKNRTRKLDDRGIA</sequence>
<dbReference type="Gene3D" id="3.40.50.300">
    <property type="entry name" value="P-loop containing nucleotide triphosphate hydrolases"/>
    <property type="match status" value="1"/>
</dbReference>
<evidence type="ECO:0000256" key="5">
    <source>
        <dbReference type="ARBA" id="ARBA00022989"/>
    </source>
</evidence>
<keyword evidence="2" id="KW-0808">Transferase</keyword>
<evidence type="ECO:0000256" key="3">
    <source>
        <dbReference type="ARBA" id="ARBA00022692"/>
    </source>
</evidence>
<comment type="caution">
    <text evidence="10">The sequence shown here is derived from an EMBL/GenBank/DDBJ whole genome shotgun (WGS) entry which is preliminary data.</text>
</comment>
<feature type="region of interest" description="Disordered" evidence="9">
    <location>
        <begin position="85"/>
        <end position="127"/>
    </location>
</feature>
<dbReference type="AlphaFoldDB" id="A0AAD9KKD8"/>
<name>A0AAD9KKD8_RIDPI</name>
<evidence type="ECO:0000256" key="9">
    <source>
        <dbReference type="SAM" id="MobiDB-lite"/>
    </source>
</evidence>
<evidence type="ECO:0000256" key="6">
    <source>
        <dbReference type="ARBA" id="ARBA00023034"/>
    </source>
</evidence>
<evidence type="ECO:0000313" key="10">
    <source>
        <dbReference type="EMBL" id="KAK2172772.1"/>
    </source>
</evidence>
<keyword evidence="7" id="KW-0472">Membrane</keyword>
<gene>
    <name evidence="10" type="ORF">NP493_930g01017</name>
</gene>
<dbReference type="InterPro" id="IPR027417">
    <property type="entry name" value="P-loop_NTPase"/>
</dbReference>
<keyword evidence="8" id="KW-0325">Glycoprotein</keyword>
<dbReference type="Proteomes" id="UP001209878">
    <property type="component" value="Unassembled WGS sequence"/>
</dbReference>